<comment type="similarity">
    <text evidence="1 2 3">Belongs to the cullin family.</text>
</comment>
<dbReference type="AlphaFoldDB" id="A0A9N9AL72"/>
<dbReference type="Pfam" id="PF26557">
    <property type="entry name" value="Cullin_AB"/>
    <property type="match status" value="1"/>
</dbReference>
<dbReference type="SUPFAM" id="SSF75632">
    <property type="entry name" value="Cullin homology domain"/>
    <property type="match status" value="1"/>
</dbReference>
<keyword evidence="6" id="KW-1185">Reference proteome</keyword>
<dbReference type="GO" id="GO:0031625">
    <property type="term" value="F:ubiquitin protein ligase binding"/>
    <property type="evidence" value="ECO:0007669"/>
    <property type="project" value="InterPro"/>
</dbReference>
<dbReference type="OrthoDB" id="2356824at2759"/>
<dbReference type="InterPro" id="IPR001373">
    <property type="entry name" value="Cullin_N"/>
</dbReference>
<feature type="domain" description="Cullin family profile" evidence="4">
    <location>
        <begin position="254"/>
        <end position="463"/>
    </location>
</feature>
<dbReference type="GO" id="GO:0006511">
    <property type="term" value="P:ubiquitin-dependent protein catabolic process"/>
    <property type="evidence" value="ECO:0007669"/>
    <property type="project" value="InterPro"/>
</dbReference>
<evidence type="ECO:0000313" key="6">
    <source>
        <dbReference type="Proteomes" id="UP000789706"/>
    </source>
</evidence>
<evidence type="ECO:0000313" key="5">
    <source>
        <dbReference type="EMBL" id="CAG8532862.1"/>
    </source>
</evidence>
<proteinExistence type="inferred from homology"/>
<organism evidence="5 6">
    <name type="scientific">Diversispora eburnea</name>
    <dbReference type="NCBI Taxonomy" id="1213867"/>
    <lineage>
        <taxon>Eukaryota</taxon>
        <taxon>Fungi</taxon>
        <taxon>Fungi incertae sedis</taxon>
        <taxon>Mucoromycota</taxon>
        <taxon>Glomeromycotina</taxon>
        <taxon>Glomeromycetes</taxon>
        <taxon>Diversisporales</taxon>
        <taxon>Diversisporaceae</taxon>
        <taxon>Diversispora</taxon>
    </lineage>
</organism>
<dbReference type="Pfam" id="PF00888">
    <property type="entry name" value="Cullin"/>
    <property type="match status" value="1"/>
</dbReference>
<protein>
    <submittedName>
        <fullName evidence="5">4597_t:CDS:1</fullName>
    </submittedName>
</protein>
<dbReference type="InterPro" id="IPR016159">
    <property type="entry name" value="Cullin_repeat-like_dom_sf"/>
</dbReference>
<comment type="caution">
    <text evidence="5">The sequence shown here is derived from an EMBL/GenBank/DDBJ whole genome shotgun (WGS) entry which is preliminary data.</text>
</comment>
<dbReference type="PANTHER" id="PTHR11932">
    <property type="entry name" value="CULLIN"/>
    <property type="match status" value="1"/>
</dbReference>
<dbReference type="InterPro" id="IPR016158">
    <property type="entry name" value="Cullin_homology"/>
</dbReference>
<dbReference type="SUPFAM" id="SSF74788">
    <property type="entry name" value="Cullin repeat-like"/>
    <property type="match status" value="1"/>
</dbReference>
<sequence>MESSFLAMGKASIWDIGTFSFRKQITSNMVFNKRLLGGFIMNVKKMREGDQINETSFKNSIQMFKVLKLYSILEKVILYESAKFYEQQSKILFLNGNVHEYLYYVRQRMKFEGEKMAPYFQIKTKDSLLKLVKSELIDKNADIIWKMFEQSFVTENVMLTDNKFRAQSLKSLYYFLVNMDSIELLQILIGSYYEGNLAFIKNAHDWYGLVNSLVQLKGEINTIVEGDYEDENSILKIKETWHRRIGKFVSENVTIIEFIANVINEFMRTPENSPEVWQKFEQNLTNFLSCMEDKTIFRVLYTSDLIKRLLFNETSGLEYERHLGNIISAWMEEGFSKKLDIMLEDMNTSKKINNSFRNSHCELDVNVNILTLNNWPNYLTNFVSSMLSIKNAFNNIIARENNNKLKVLKWHHGLDRCIVEATYPKGTIQVDLSLHSTLILLLFNDLKTVSKLSYKEIKNSINLGEAFEPSFHIITNTDRFYINERLLLNDLKMFNGTPITIHDLEVNKKFKEVQGVRITRQIAEYRAIQLESLIMKIIKPEKKIHINELIDRVLSHPRFDWAMVNMYLKIDEKYLIYLP</sequence>
<evidence type="ECO:0000256" key="1">
    <source>
        <dbReference type="ARBA" id="ARBA00006019"/>
    </source>
</evidence>
<dbReference type="PROSITE" id="PS50069">
    <property type="entry name" value="CULLIN_2"/>
    <property type="match status" value="1"/>
</dbReference>
<name>A0A9N9AL72_9GLOM</name>
<gene>
    <name evidence="5" type="ORF">DEBURN_LOCUS6227</name>
</gene>
<dbReference type="Gene3D" id="1.20.1310.10">
    <property type="entry name" value="Cullin Repeats"/>
    <property type="match status" value="2"/>
</dbReference>
<accession>A0A9N9AL72</accession>
<dbReference type="InterPro" id="IPR045093">
    <property type="entry name" value="Cullin"/>
</dbReference>
<dbReference type="SMART" id="SM00182">
    <property type="entry name" value="CULLIN"/>
    <property type="match status" value="1"/>
</dbReference>
<dbReference type="EMBL" id="CAJVPK010000622">
    <property type="protein sequence ID" value="CAG8532862.1"/>
    <property type="molecule type" value="Genomic_DNA"/>
</dbReference>
<evidence type="ECO:0000256" key="2">
    <source>
        <dbReference type="PROSITE-ProRule" id="PRU00330"/>
    </source>
</evidence>
<evidence type="ECO:0000256" key="3">
    <source>
        <dbReference type="RuleBase" id="RU003829"/>
    </source>
</evidence>
<dbReference type="Gene3D" id="3.30.230.130">
    <property type="entry name" value="Cullin, Chain C, Domain 2"/>
    <property type="match status" value="1"/>
</dbReference>
<evidence type="ECO:0000259" key="4">
    <source>
        <dbReference type="PROSITE" id="PS50069"/>
    </source>
</evidence>
<dbReference type="InterPro" id="IPR059120">
    <property type="entry name" value="Cullin-like_AB"/>
</dbReference>
<dbReference type="Proteomes" id="UP000789706">
    <property type="component" value="Unassembled WGS sequence"/>
</dbReference>
<dbReference type="InterPro" id="IPR036317">
    <property type="entry name" value="Cullin_homology_sf"/>
</dbReference>
<reference evidence="5" key="1">
    <citation type="submission" date="2021-06" db="EMBL/GenBank/DDBJ databases">
        <authorList>
            <person name="Kallberg Y."/>
            <person name="Tangrot J."/>
            <person name="Rosling A."/>
        </authorList>
    </citation>
    <scope>NUCLEOTIDE SEQUENCE</scope>
    <source>
        <strain evidence="5">AZ414A</strain>
    </source>
</reference>